<keyword evidence="4 6" id="KW-0560">Oxidoreductase</keyword>
<dbReference type="PRINTS" id="PR00087">
    <property type="entry name" value="LIPOXYGENASE"/>
</dbReference>
<keyword evidence="3 6" id="KW-0223">Dioxygenase</keyword>
<protein>
    <recommendedName>
        <fullName evidence="7">Lipoxygenase domain-containing protein</fullName>
    </recommendedName>
</protein>
<evidence type="ECO:0000256" key="2">
    <source>
        <dbReference type="ARBA" id="ARBA00022723"/>
    </source>
</evidence>
<evidence type="ECO:0000256" key="5">
    <source>
        <dbReference type="ARBA" id="ARBA00023004"/>
    </source>
</evidence>
<dbReference type="InterPro" id="IPR020833">
    <property type="entry name" value="LipOase_Fe_BS"/>
</dbReference>
<dbReference type="PROSITE" id="PS51393">
    <property type="entry name" value="LIPOXYGENASE_3"/>
    <property type="match status" value="2"/>
</dbReference>
<evidence type="ECO:0000256" key="1">
    <source>
        <dbReference type="ARBA" id="ARBA00001962"/>
    </source>
</evidence>
<dbReference type="InterPro" id="IPR020834">
    <property type="entry name" value="LipOase_CS"/>
</dbReference>
<dbReference type="InterPro" id="IPR000907">
    <property type="entry name" value="LipOase"/>
</dbReference>
<comment type="similarity">
    <text evidence="6">Belongs to the lipoxygenase family.</text>
</comment>
<proteinExistence type="inferred from homology"/>
<dbReference type="GO" id="GO:0016702">
    <property type="term" value="F:oxidoreductase activity, acting on single donors with incorporation of molecular oxygen, incorporation of two atoms of oxygen"/>
    <property type="evidence" value="ECO:0007669"/>
    <property type="project" value="InterPro"/>
</dbReference>
<dbReference type="PANTHER" id="PTHR11771">
    <property type="entry name" value="LIPOXYGENASE"/>
    <property type="match status" value="1"/>
</dbReference>
<dbReference type="SUPFAM" id="SSF48484">
    <property type="entry name" value="Lipoxigenase"/>
    <property type="match status" value="1"/>
</dbReference>
<dbReference type="Gene3D" id="3.10.450.60">
    <property type="match status" value="1"/>
</dbReference>
<evidence type="ECO:0000313" key="9">
    <source>
        <dbReference type="Proteomes" id="UP000631114"/>
    </source>
</evidence>
<evidence type="ECO:0000259" key="7">
    <source>
        <dbReference type="PROSITE" id="PS51393"/>
    </source>
</evidence>
<dbReference type="Pfam" id="PF00305">
    <property type="entry name" value="Lipoxygenase"/>
    <property type="match status" value="2"/>
</dbReference>
<dbReference type="InterPro" id="IPR013819">
    <property type="entry name" value="LipOase_C"/>
</dbReference>
<organism evidence="8 9">
    <name type="scientific">Coptis chinensis</name>
    <dbReference type="NCBI Taxonomy" id="261450"/>
    <lineage>
        <taxon>Eukaryota</taxon>
        <taxon>Viridiplantae</taxon>
        <taxon>Streptophyta</taxon>
        <taxon>Embryophyta</taxon>
        <taxon>Tracheophyta</taxon>
        <taxon>Spermatophyta</taxon>
        <taxon>Magnoliopsida</taxon>
        <taxon>Ranunculales</taxon>
        <taxon>Ranunculaceae</taxon>
        <taxon>Coptidoideae</taxon>
        <taxon>Coptis</taxon>
    </lineage>
</organism>
<dbReference type="Proteomes" id="UP000631114">
    <property type="component" value="Unassembled WGS sequence"/>
</dbReference>
<dbReference type="PROSITE" id="PS00081">
    <property type="entry name" value="LIPOXYGENASE_2"/>
    <property type="match status" value="1"/>
</dbReference>
<evidence type="ECO:0000256" key="6">
    <source>
        <dbReference type="RuleBase" id="RU003974"/>
    </source>
</evidence>
<sequence>MMPAIENNRLFILAFHDLLLPFIKKINSLPGRISYVSRTVFFYNKGVLHPITIELSVPLPSLSINKRVYYTHGHVATKYWIWKLAKAHVCSNDAGVHQLGNHWLRTHACMEPYIIATHRQLSSMHPIYKLLHPHMRYTLEINAVAHQILINGGGIIEECFSPGKYAMELSSAAYKRTQSFEINSLGVRVEDSSMPGGVRLLIEDYPYAADGLLVWSELEIRPKPMLHISIQNTTASPPMWSSKLGGMRSRAKVTTTNGMRHGDLNYKPRKICLTAFLSSIPTQLQARKVMAVQDTLSTHFPDEEYVGQQHHLHNHWIDDTEILRLSRKFISELEEVEDIINTRNKDIRLNLG</sequence>
<feature type="domain" description="Lipoxygenase" evidence="7">
    <location>
        <begin position="275"/>
        <end position="352"/>
    </location>
</feature>
<dbReference type="OrthoDB" id="407298at2759"/>
<keyword evidence="5 6" id="KW-0408">Iron</keyword>
<reference evidence="8 9" key="1">
    <citation type="submission" date="2020-10" db="EMBL/GenBank/DDBJ databases">
        <title>The Coptis chinensis genome and diversification of protoberbering-type alkaloids.</title>
        <authorList>
            <person name="Wang B."/>
            <person name="Shu S."/>
            <person name="Song C."/>
            <person name="Liu Y."/>
        </authorList>
    </citation>
    <scope>NUCLEOTIDE SEQUENCE [LARGE SCALE GENOMIC DNA]</scope>
    <source>
        <strain evidence="8">HL-2020</strain>
        <tissue evidence="8">Leaf</tissue>
    </source>
</reference>
<dbReference type="AlphaFoldDB" id="A0A835HMQ5"/>
<comment type="cofactor">
    <cofactor evidence="1 6">
        <name>Fe cation</name>
        <dbReference type="ChEBI" id="CHEBI:24875"/>
    </cofactor>
</comment>
<dbReference type="GO" id="GO:0034440">
    <property type="term" value="P:lipid oxidation"/>
    <property type="evidence" value="ECO:0007669"/>
    <property type="project" value="InterPro"/>
</dbReference>
<dbReference type="GO" id="GO:0046872">
    <property type="term" value="F:metal ion binding"/>
    <property type="evidence" value="ECO:0007669"/>
    <property type="project" value="UniProtKB-KW"/>
</dbReference>
<evidence type="ECO:0000256" key="3">
    <source>
        <dbReference type="ARBA" id="ARBA00022964"/>
    </source>
</evidence>
<feature type="domain" description="Lipoxygenase" evidence="7">
    <location>
        <begin position="1"/>
        <end position="219"/>
    </location>
</feature>
<gene>
    <name evidence="8" type="ORF">IFM89_017389</name>
</gene>
<keyword evidence="2 6" id="KW-0479">Metal-binding</keyword>
<dbReference type="EMBL" id="JADFTS010000006">
    <property type="protein sequence ID" value="KAF9601204.1"/>
    <property type="molecule type" value="Genomic_DNA"/>
</dbReference>
<evidence type="ECO:0000256" key="4">
    <source>
        <dbReference type="ARBA" id="ARBA00023002"/>
    </source>
</evidence>
<accession>A0A835HMQ5</accession>
<name>A0A835HMQ5_9MAGN</name>
<keyword evidence="9" id="KW-1185">Reference proteome</keyword>
<comment type="caution">
    <text evidence="8">The sequence shown here is derived from an EMBL/GenBank/DDBJ whole genome shotgun (WGS) entry which is preliminary data.</text>
</comment>
<dbReference type="Gene3D" id="1.20.245.10">
    <property type="entry name" value="Lipoxygenase-1, Domain 5"/>
    <property type="match status" value="2"/>
</dbReference>
<dbReference type="InterPro" id="IPR036226">
    <property type="entry name" value="LipOase_C_sf"/>
</dbReference>
<dbReference type="PROSITE" id="PS00711">
    <property type="entry name" value="LIPOXYGENASE_1"/>
    <property type="match status" value="1"/>
</dbReference>
<evidence type="ECO:0000313" key="8">
    <source>
        <dbReference type="EMBL" id="KAF9601204.1"/>
    </source>
</evidence>